<dbReference type="PANTHER" id="PTHR47739:SF1">
    <property type="entry name" value="TRNA1(VAL) (ADENINE(37)-N6)-METHYLTRANSFERASE"/>
    <property type="match status" value="1"/>
</dbReference>
<dbReference type="Proteomes" id="UP000823771">
    <property type="component" value="Unassembled WGS sequence"/>
</dbReference>
<accession>A0A9D9NMU6</accession>
<comment type="caution">
    <text evidence="1">The sequence shown here is derived from an EMBL/GenBank/DDBJ whole genome shotgun (WGS) entry which is preliminary data.</text>
</comment>
<dbReference type="InterPro" id="IPR002052">
    <property type="entry name" value="DNA_methylase_N6_adenine_CS"/>
</dbReference>
<protein>
    <submittedName>
        <fullName evidence="1">Methyltransferase</fullName>
    </submittedName>
</protein>
<dbReference type="PROSITE" id="PS00092">
    <property type="entry name" value="N6_MTASE"/>
    <property type="match status" value="1"/>
</dbReference>
<dbReference type="GO" id="GO:0003676">
    <property type="term" value="F:nucleic acid binding"/>
    <property type="evidence" value="ECO:0007669"/>
    <property type="project" value="InterPro"/>
</dbReference>
<proteinExistence type="predicted"/>
<dbReference type="EMBL" id="JADILZ010000102">
    <property type="protein sequence ID" value="MBO8479297.1"/>
    <property type="molecule type" value="Genomic_DNA"/>
</dbReference>
<name>A0A9D9NMU6_9BACT</name>
<dbReference type="PANTHER" id="PTHR47739">
    <property type="entry name" value="TRNA1(VAL) (ADENINE(37)-N6)-METHYLTRANSFERASE"/>
    <property type="match status" value="1"/>
</dbReference>
<organism evidence="1 2">
    <name type="scientific">Candidatus Cryptobacteroides excrementipullorum</name>
    <dbReference type="NCBI Taxonomy" id="2840761"/>
    <lineage>
        <taxon>Bacteria</taxon>
        <taxon>Pseudomonadati</taxon>
        <taxon>Bacteroidota</taxon>
        <taxon>Bacteroidia</taxon>
        <taxon>Bacteroidales</taxon>
        <taxon>Candidatus Cryptobacteroides</taxon>
    </lineage>
</organism>
<reference evidence="1" key="2">
    <citation type="journal article" date="2021" name="PeerJ">
        <title>Extensive microbial diversity within the chicken gut microbiome revealed by metagenomics and culture.</title>
        <authorList>
            <person name="Gilroy R."/>
            <person name="Ravi A."/>
            <person name="Getino M."/>
            <person name="Pursley I."/>
            <person name="Horton D.L."/>
            <person name="Alikhan N.F."/>
            <person name="Baker D."/>
            <person name="Gharbi K."/>
            <person name="Hall N."/>
            <person name="Watson M."/>
            <person name="Adriaenssens E.M."/>
            <person name="Foster-Nyarko E."/>
            <person name="Jarju S."/>
            <person name="Secka A."/>
            <person name="Antonio M."/>
            <person name="Oren A."/>
            <person name="Chaudhuri R.R."/>
            <person name="La Ragione R."/>
            <person name="Hildebrand F."/>
            <person name="Pallen M.J."/>
        </authorList>
    </citation>
    <scope>NUCLEOTIDE SEQUENCE</scope>
    <source>
        <strain evidence="1">2478</strain>
    </source>
</reference>
<dbReference type="GO" id="GO:0008168">
    <property type="term" value="F:methyltransferase activity"/>
    <property type="evidence" value="ECO:0007669"/>
    <property type="project" value="UniProtKB-KW"/>
</dbReference>
<evidence type="ECO:0000313" key="1">
    <source>
        <dbReference type="EMBL" id="MBO8479297.1"/>
    </source>
</evidence>
<keyword evidence="1" id="KW-0489">Methyltransferase</keyword>
<dbReference type="GO" id="GO:0032259">
    <property type="term" value="P:methylation"/>
    <property type="evidence" value="ECO:0007669"/>
    <property type="project" value="UniProtKB-KW"/>
</dbReference>
<evidence type="ECO:0000313" key="2">
    <source>
        <dbReference type="Proteomes" id="UP000823771"/>
    </source>
</evidence>
<dbReference type="InterPro" id="IPR029063">
    <property type="entry name" value="SAM-dependent_MTases_sf"/>
</dbReference>
<sequence length="257" mass="28378">MGEFRFKKFTVVNEKSAMKVNTDGVLLGALMTLSADDRILLDVGTGTGTVSLMAAQRLDGTGAAGRAVIHAIDIDTPSAEEAGLNFSRSPWPHCLKAWNMSLQECRKSIDAGGEGGFPQGPGDLVFSNPPYFDSTLRSPDLRRREARHSGSLSYRDLLEFSAMWLGPEGRCSVILPADTETDLCRHARMCGLFLFRIVRIRTVPSKPPRRIVAEFSRHRVTSVAEESLTIQDRGRYTEQYTGLTYPFYLDAGSADRV</sequence>
<reference evidence="1" key="1">
    <citation type="submission" date="2020-10" db="EMBL/GenBank/DDBJ databases">
        <authorList>
            <person name="Gilroy R."/>
        </authorList>
    </citation>
    <scope>NUCLEOTIDE SEQUENCE</scope>
    <source>
        <strain evidence="1">2478</strain>
    </source>
</reference>
<dbReference type="Gene3D" id="3.40.50.150">
    <property type="entry name" value="Vaccinia Virus protein VP39"/>
    <property type="match status" value="1"/>
</dbReference>
<keyword evidence="1" id="KW-0808">Transferase</keyword>
<gene>
    <name evidence="1" type="ORF">IAB80_10485</name>
</gene>
<dbReference type="AlphaFoldDB" id="A0A9D9NMU6"/>
<dbReference type="InterPro" id="IPR050210">
    <property type="entry name" value="tRNA_Adenine-N(6)_MTase"/>
</dbReference>
<dbReference type="SUPFAM" id="SSF53335">
    <property type="entry name" value="S-adenosyl-L-methionine-dependent methyltransferases"/>
    <property type="match status" value="1"/>
</dbReference>